<dbReference type="Gene3D" id="3.40.50.300">
    <property type="entry name" value="P-loop containing nucleotide triphosphate hydrolases"/>
    <property type="match status" value="1"/>
</dbReference>
<comment type="caution">
    <text evidence="4">The sequence shown here is derived from an EMBL/GenBank/DDBJ whole genome shotgun (WGS) entry which is preliminary data.</text>
</comment>
<dbReference type="EMBL" id="RLIH01000001">
    <property type="protein sequence ID" value="RVU55782.1"/>
    <property type="molecule type" value="Genomic_DNA"/>
</dbReference>
<organism evidence="4 5">
    <name type="scientific">Anaerosphaera multitolerans</name>
    <dbReference type="NCBI Taxonomy" id="2487351"/>
    <lineage>
        <taxon>Bacteria</taxon>
        <taxon>Bacillati</taxon>
        <taxon>Bacillota</taxon>
        <taxon>Tissierellia</taxon>
        <taxon>Tissierellales</taxon>
        <taxon>Peptoniphilaceae</taxon>
        <taxon>Anaerosphaera</taxon>
    </lineage>
</organism>
<dbReference type="GO" id="GO:0016887">
    <property type="term" value="F:ATP hydrolysis activity"/>
    <property type="evidence" value="ECO:0007669"/>
    <property type="project" value="InterPro"/>
</dbReference>
<dbReference type="GO" id="GO:0005737">
    <property type="term" value="C:cytoplasm"/>
    <property type="evidence" value="ECO:0007669"/>
    <property type="project" value="TreeGrafter"/>
</dbReference>
<keyword evidence="2 4" id="KW-0067">ATP-binding</keyword>
<evidence type="ECO:0000256" key="1">
    <source>
        <dbReference type="ARBA" id="ARBA00022741"/>
    </source>
</evidence>
<keyword evidence="4" id="KW-0645">Protease</keyword>
<dbReference type="InterPro" id="IPR027417">
    <property type="entry name" value="P-loop_NTPase"/>
</dbReference>
<keyword evidence="1" id="KW-0547">Nucleotide-binding</keyword>
<evidence type="ECO:0000313" key="4">
    <source>
        <dbReference type="EMBL" id="RVU55782.1"/>
    </source>
</evidence>
<dbReference type="InterPro" id="IPR003959">
    <property type="entry name" value="ATPase_AAA_core"/>
</dbReference>
<dbReference type="GO" id="GO:0034605">
    <property type="term" value="P:cellular response to heat"/>
    <property type="evidence" value="ECO:0007669"/>
    <property type="project" value="TreeGrafter"/>
</dbReference>
<keyword evidence="5" id="KW-1185">Reference proteome</keyword>
<evidence type="ECO:0000259" key="3">
    <source>
        <dbReference type="SMART" id="SM00382"/>
    </source>
</evidence>
<accession>A0A437S9W4</accession>
<proteinExistence type="predicted"/>
<dbReference type="Pfam" id="PF07724">
    <property type="entry name" value="AAA_2"/>
    <property type="match status" value="1"/>
</dbReference>
<sequence length="368" mass="42668">MIKIFYGPESAFNKRLPERIRPRTLTQLVNESDMNARGLYFNQEGTRQKPKRTRVSNLVARTHEYARLSNSGLNGFLSILSEYDIENMYFQNPPTLIVNQLKDEYGDNLKIEEHSYNKVDIKKVKKFCDEYDSLILGQQKVSLKITNSLYRIAQGYNNDKPLVLLFYGPSGVGKTETAKFIASILEENLFRKQFSMYQSGEFGNYVFGGNHTESSLARDLLDRESNVILFDEFDKPNQIFYSAFYQMFDEGIFEDKNYKVNLKNSIIICTSNFLDTKDIISSLGEPIYSRIDDTIQFNPLDIETINKLIRLSFEKNYSILSEEDKKLIKPEQTLKGLLELGSGVSNARIVDKFVKEYIFTRIVINRFK</sequence>
<dbReference type="InterPro" id="IPR050130">
    <property type="entry name" value="ClpA_ClpB"/>
</dbReference>
<name>A0A437S9W4_9FIRM</name>
<gene>
    <name evidence="4" type="ORF">EF514_00795</name>
</gene>
<dbReference type="RefSeq" id="WP_127722832.1">
    <property type="nucleotide sequence ID" value="NZ_RLIH01000001.1"/>
</dbReference>
<reference evidence="4 5" key="1">
    <citation type="submission" date="2018-11" db="EMBL/GenBank/DDBJ databases">
        <title>Genome sequencing and assembly of Anaerosphaera sp. nov., GS7-6-2.</title>
        <authorList>
            <person name="Rettenmaier R."/>
            <person name="Liebl W."/>
            <person name="Zverlov V."/>
        </authorList>
    </citation>
    <scope>NUCLEOTIDE SEQUENCE [LARGE SCALE GENOMIC DNA]</scope>
    <source>
        <strain evidence="4 5">GS7-6-2</strain>
    </source>
</reference>
<dbReference type="GO" id="GO:0008233">
    <property type="term" value="F:peptidase activity"/>
    <property type="evidence" value="ECO:0007669"/>
    <property type="project" value="UniProtKB-KW"/>
</dbReference>
<dbReference type="OrthoDB" id="9806903at2"/>
<keyword evidence="4" id="KW-0378">Hydrolase</keyword>
<evidence type="ECO:0000313" key="5">
    <source>
        <dbReference type="Proteomes" id="UP000288812"/>
    </source>
</evidence>
<protein>
    <submittedName>
        <fullName evidence="4">ATP-dependent Clp protease ATP-binding subunit</fullName>
    </submittedName>
</protein>
<dbReference type="InterPro" id="IPR003593">
    <property type="entry name" value="AAA+_ATPase"/>
</dbReference>
<dbReference type="AlphaFoldDB" id="A0A437S9W4"/>
<dbReference type="PANTHER" id="PTHR11638:SF18">
    <property type="entry name" value="HEAT SHOCK PROTEIN 104"/>
    <property type="match status" value="1"/>
</dbReference>
<dbReference type="InterPro" id="IPR001270">
    <property type="entry name" value="ClpA/B"/>
</dbReference>
<dbReference type="PANTHER" id="PTHR11638">
    <property type="entry name" value="ATP-DEPENDENT CLP PROTEASE"/>
    <property type="match status" value="1"/>
</dbReference>
<dbReference type="Proteomes" id="UP000288812">
    <property type="component" value="Unassembled WGS sequence"/>
</dbReference>
<dbReference type="GO" id="GO:0006508">
    <property type="term" value="P:proteolysis"/>
    <property type="evidence" value="ECO:0007669"/>
    <property type="project" value="UniProtKB-KW"/>
</dbReference>
<dbReference type="SMART" id="SM00382">
    <property type="entry name" value="AAA"/>
    <property type="match status" value="1"/>
</dbReference>
<dbReference type="PRINTS" id="PR00300">
    <property type="entry name" value="CLPPROTEASEA"/>
</dbReference>
<feature type="domain" description="AAA+ ATPase" evidence="3">
    <location>
        <begin position="160"/>
        <end position="301"/>
    </location>
</feature>
<dbReference type="SUPFAM" id="SSF52540">
    <property type="entry name" value="P-loop containing nucleoside triphosphate hydrolases"/>
    <property type="match status" value="1"/>
</dbReference>
<evidence type="ECO:0000256" key="2">
    <source>
        <dbReference type="ARBA" id="ARBA00022840"/>
    </source>
</evidence>
<dbReference type="GO" id="GO:0005524">
    <property type="term" value="F:ATP binding"/>
    <property type="evidence" value="ECO:0007669"/>
    <property type="project" value="UniProtKB-KW"/>
</dbReference>